<sequence>MEKLLHWTIAQQSGDKAALEKIGEPDQKALSQLFGGPDEATLMKESIKVVESTDVSLEDKEIALENFEMLIENLDNANNIGNLKLWNPLISILTKQDTPIELKVLICGIIGTAVQNNPKSQEDFNETEGLSELIKLAQDDKKFELQSKALFAISSFVRNFQPGYSKFEKLQGLKLINFDNKNNKYQLRILSLISSILSNGLDEDLKAQFKKEKLPHFLASVLNEDSNTSLVDKSLNIVSQLNQLKYDFNLEEKYEINRGIQVVEGLSDKLNIDDLNNAKKATSS</sequence>
<dbReference type="PANTHER" id="PTHR19316:SF18">
    <property type="entry name" value="HSP70-BINDING PROTEIN 1"/>
    <property type="match status" value="1"/>
</dbReference>
<organism evidence="7 8">
    <name type="scientific">Candida dubliniensis (strain CD36 / ATCC MYA-646 / CBS 7987 / NCPF 3949 / NRRL Y-17841)</name>
    <name type="common">Yeast</name>
    <dbReference type="NCBI Taxonomy" id="573826"/>
    <lineage>
        <taxon>Eukaryota</taxon>
        <taxon>Fungi</taxon>
        <taxon>Dikarya</taxon>
        <taxon>Ascomycota</taxon>
        <taxon>Saccharomycotina</taxon>
        <taxon>Pichiomycetes</taxon>
        <taxon>Debaryomycetaceae</taxon>
        <taxon>Candida/Lodderomyces clade</taxon>
        <taxon>Candida</taxon>
    </lineage>
</organism>
<dbReference type="AlphaFoldDB" id="B9WIF7"/>
<dbReference type="InterPro" id="IPR011989">
    <property type="entry name" value="ARM-like"/>
</dbReference>
<name>B9WIF7_CANDC</name>
<dbReference type="InterPro" id="IPR016024">
    <property type="entry name" value="ARM-type_fold"/>
</dbReference>
<proteinExistence type="inferred from homology"/>
<dbReference type="HOGENOM" id="CLU_046722_1_0_1"/>
<dbReference type="VEuPathDB" id="FungiDB:CD36_60700"/>
<dbReference type="InterPro" id="IPR013918">
    <property type="entry name" value="Nucleotide_exch_fac_Fes1"/>
</dbReference>
<dbReference type="FunFam" id="1.25.10.10:FF:001713">
    <property type="entry name" value="Hsp70 nucleotide exchange factor FES1"/>
    <property type="match status" value="1"/>
</dbReference>
<dbReference type="InterPro" id="IPR050693">
    <property type="entry name" value="Hsp70_NEF-Inhibitors"/>
</dbReference>
<evidence type="ECO:0000256" key="3">
    <source>
        <dbReference type="ARBA" id="ARBA00020719"/>
    </source>
</evidence>
<dbReference type="CGD" id="CAL0000167100">
    <property type="gene designation" value="Cd36_60700"/>
</dbReference>
<keyword evidence="4" id="KW-0677">Repeat</keyword>
<comment type="similarity">
    <text evidence="1">Belongs to the FES1 family.</text>
</comment>
<dbReference type="OrthoDB" id="10250458at2759"/>
<dbReference type="SUPFAM" id="SSF48371">
    <property type="entry name" value="ARM repeat"/>
    <property type="match status" value="1"/>
</dbReference>
<dbReference type="KEGG" id="cdu:CD36_60700"/>
<feature type="domain" description="Nucleotide exchange factor Fes1" evidence="5">
    <location>
        <begin position="1"/>
        <end position="80"/>
    </location>
</feature>
<reference evidence="7 8" key="1">
    <citation type="journal article" date="2009" name="Genome Res.">
        <title>Comparative genomics of the fungal pathogens Candida dubliniensis and Candida albicans.</title>
        <authorList>
            <person name="Jackson A.P."/>
            <person name="Gamble J.A."/>
            <person name="Yeomans T."/>
            <person name="Moran G.P."/>
            <person name="Saunders D."/>
            <person name="Harris D."/>
            <person name="Aslett M."/>
            <person name="Barrell J.F."/>
            <person name="Butler G."/>
            <person name="Citiulo F."/>
            <person name="Coleman D.C."/>
            <person name="de Groot P.W.J."/>
            <person name="Goodwin T.J."/>
            <person name="Quail M.A."/>
            <person name="McQuillan J."/>
            <person name="Munro C.A."/>
            <person name="Pain A."/>
            <person name="Poulter R.T."/>
            <person name="Rajandream M.A."/>
            <person name="Renauld H."/>
            <person name="Spiering M.J."/>
            <person name="Tivey A."/>
            <person name="Gow N.A.R."/>
            <person name="Barrell B."/>
            <person name="Sullivan D.J."/>
            <person name="Berriman M."/>
        </authorList>
    </citation>
    <scope>NUCLEOTIDE SEQUENCE [LARGE SCALE GENOMIC DNA]</scope>
    <source>
        <strain evidence="8">CD36 / ATCC MYA-646 / CBS 7987 / NCPF 3949 / NRRL Y-17841</strain>
    </source>
</reference>
<protein>
    <recommendedName>
        <fullName evidence="3">Hsp70 nucleotide exchange factor FES1</fullName>
    </recommendedName>
    <alternativeName>
        <fullName evidence="2">Hsp70 nucleotide exchange factor fes1</fullName>
    </alternativeName>
</protein>
<dbReference type="GeneID" id="8048839"/>
<dbReference type="GO" id="GO:0000774">
    <property type="term" value="F:adenyl-nucleotide exchange factor activity"/>
    <property type="evidence" value="ECO:0007669"/>
    <property type="project" value="TreeGrafter"/>
</dbReference>
<evidence type="ECO:0000313" key="6">
    <source>
        <dbReference type="CGD" id="CAL0000167100"/>
    </source>
</evidence>
<keyword evidence="8" id="KW-1185">Reference proteome</keyword>
<evidence type="ECO:0000313" key="8">
    <source>
        <dbReference type="Proteomes" id="UP000002605"/>
    </source>
</evidence>
<evidence type="ECO:0000256" key="1">
    <source>
        <dbReference type="ARBA" id="ARBA00011045"/>
    </source>
</evidence>
<dbReference type="Pfam" id="PF08609">
    <property type="entry name" value="Fes1"/>
    <property type="match status" value="1"/>
</dbReference>
<dbReference type="GO" id="GO:0005783">
    <property type="term" value="C:endoplasmic reticulum"/>
    <property type="evidence" value="ECO:0007669"/>
    <property type="project" value="TreeGrafter"/>
</dbReference>
<evidence type="ECO:0000313" key="7">
    <source>
        <dbReference type="EMBL" id="CAX41022.1"/>
    </source>
</evidence>
<evidence type="ECO:0000256" key="2">
    <source>
        <dbReference type="ARBA" id="ARBA00015214"/>
    </source>
</evidence>
<dbReference type="RefSeq" id="XP_002420869.1">
    <property type="nucleotide sequence ID" value="XM_002420824.1"/>
</dbReference>
<accession>B9WIF7</accession>
<evidence type="ECO:0000259" key="5">
    <source>
        <dbReference type="Pfam" id="PF08609"/>
    </source>
</evidence>
<dbReference type="EMBL" id="FM992693">
    <property type="protein sequence ID" value="CAX41022.1"/>
    <property type="molecule type" value="Genomic_DNA"/>
</dbReference>
<dbReference type="PANTHER" id="PTHR19316">
    <property type="entry name" value="PROTEIN FOLDING REGULATOR"/>
    <property type="match status" value="1"/>
</dbReference>
<evidence type="ECO:0000256" key="4">
    <source>
        <dbReference type="ARBA" id="ARBA00022737"/>
    </source>
</evidence>
<dbReference type="Proteomes" id="UP000002605">
    <property type="component" value="Chromosome 6"/>
</dbReference>
<dbReference type="eggNOG" id="KOG2160">
    <property type="taxonomic scope" value="Eukaryota"/>
</dbReference>
<dbReference type="Gene3D" id="1.25.10.10">
    <property type="entry name" value="Leucine-rich Repeat Variant"/>
    <property type="match status" value="1"/>
</dbReference>
<gene>
    <name evidence="6" type="ordered locus">Cd36_60700</name>
    <name evidence="7" type="ORF">CD36_60700</name>
</gene>